<proteinExistence type="predicted"/>
<reference evidence="2 3" key="1">
    <citation type="submission" date="2018-01" db="EMBL/GenBank/DDBJ databases">
        <title>Genome of Pseudomonas phage NV1, a LUZ24-like virus of Pseudomonas tolaasii.</title>
        <authorList>
            <person name="Storey N.H."/>
        </authorList>
    </citation>
    <scope>NUCLEOTIDE SEQUENCE [LARGE SCALE GENOMIC DNA]</scope>
</reference>
<evidence type="ECO:0000313" key="2">
    <source>
        <dbReference type="EMBL" id="AUX83690.1"/>
    </source>
</evidence>
<evidence type="ECO:0000313" key="3">
    <source>
        <dbReference type="Proteomes" id="UP000240328"/>
    </source>
</evidence>
<dbReference type="InterPro" id="IPR056909">
    <property type="entry name" value="SU10_portal"/>
</dbReference>
<dbReference type="EMBL" id="MG845684">
    <property type="protein sequence ID" value="AUX83690.1"/>
    <property type="molecule type" value="Genomic_DNA"/>
</dbReference>
<sequence length="712" mass="81231">MVRECRLMAKKRKITPMTDDEVINHVNTVLADSLDFNTSELSHQRAQGLKYYFGDPLGNERQGKSQVVTKDIQETIDWIMPSLMKVFTSGGQVVKYEPQTAEDVEQAEQETEYVNYLFTRKNEGFKIMFDWFQDTLMMKTGVVKVYVDEVPKPEFERFSGLSEDLVNEITGEPDVELLAQSVDADGNYAIKIKRNKTKRDIKVVCIQPENFLVNRTATSIDDARYLCHREKYIISDLRAMGVPEDVLDTLPYDEYQFSDSTPERLARDAFDMTGQLNWDSSDTAPANREVWVNEHYLLLDVDGDGFAELRRIVTAGDYIISNEPWDCKPFADLNAFRIAHKFNGMSVYDKIKDIQEIRTFLTRSILDSVTRNNQGRTVVLDGQVNLDDLLTNEAAGVVRVKQMAAIQPLPTPPLPGDVYNMLDRLEADRAKRTGVSDRSRGLDENTLHSNQAASSVNQLMTAAEQQIDLIARMFAETGVKRLFQLLHDHAIKYQDQKEVFRLRGKWVEVNPTNWRERSELIVTVGIGNMNKDAQLIHLQRMWEMAQTVIAGGGMGILVSEQNIYNILQEVTENAGYKDVDRFWTNPNTPEAQQAMQQRAEAEAKPKPDDIKAQADATRAQSDAGDKQAQATMRQVEAQVKLAEIELKKQEAVLKQREISLKEQELQLERDRFVWERARNEAEYHLEATQQRAAYIGDGKVPETAKPSKSVRK</sequence>
<name>A0A2L0HPQ6_9CAUD</name>
<feature type="region of interest" description="Disordered" evidence="1">
    <location>
        <begin position="585"/>
        <end position="626"/>
    </location>
</feature>
<dbReference type="Proteomes" id="UP000240328">
    <property type="component" value="Segment"/>
</dbReference>
<dbReference type="Pfam" id="PF23899">
    <property type="entry name" value="SU10_portal"/>
    <property type="match status" value="1"/>
</dbReference>
<evidence type="ECO:0000256" key="1">
    <source>
        <dbReference type="SAM" id="MobiDB-lite"/>
    </source>
</evidence>
<dbReference type="OrthoDB" id="719at10239"/>
<feature type="compositionally biased region" description="Basic and acidic residues" evidence="1">
    <location>
        <begin position="599"/>
        <end position="612"/>
    </location>
</feature>
<keyword evidence="3" id="KW-1185">Reference proteome</keyword>
<accession>A0A2L0HPQ6</accession>
<organism evidence="2 3">
    <name type="scientific">Pseudomonas phage NV1</name>
    <dbReference type="NCBI Taxonomy" id="2079543"/>
    <lineage>
        <taxon>Viruses</taxon>
        <taxon>Duplodnaviria</taxon>
        <taxon>Heunggongvirae</taxon>
        <taxon>Uroviricota</taxon>
        <taxon>Caudoviricetes</taxon>
        <taxon>Vicosavirus</taxon>
        <taxon>Vicosavirus NV1</taxon>
    </lineage>
</organism>
<gene>
    <name evidence="2" type="ORF">NV1_p61</name>
</gene>
<protein>
    <submittedName>
        <fullName evidence="2">Putative portal protein</fullName>
    </submittedName>
</protein>